<name>A0A2P5I5H2_DIAHE</name>
<dbReference type="OrthoDB" id="4525710at2759"/>
<organism evidence="2 3">
    <name type="scientific">Diaporthe helianthi</name>
    <dbReference type="NCBI Taxonomy" id="158607"/>
    <lineage>
        <taxon>Eukaryota</taxon>
        <taxon>Fungi</taxon>
        <taxon>Dikarya</taxon>
        <taxon>Ascomycota</taxon>
        <taxon>Pezizomycotina</taxon>
        <taxon>Sordariomycetes</taxon>
        <taxon>Sordariomycetidae</taxon>
        <taxon>Diaporthales</taxon>
        <taxon>Diaporthaceae</taxon>
        <taxon>Diaporthe</taxon>
    </lineage>
</organism>
<accession>A0A2P5I5H2</accession>
<protein>
    <submittedName>
        <fullName evidence="2">Uncharacterized protein</fullName>
    </submittedName>
</protein>
<evidence type="ECO:0000256" key="1">
    <source>
        <dbReference type="SAM" id="MobiDB-lite"/>
    </source>
</evidence>
<reference evidence="2" key="1">
    <citation type="submission" date="2017-09" db="EMBL/GenBank/DDBJ databases">
        <title>Polyketide synthases of a Diaporthe helianthi virulent isolate.</title>
        <authorList>
            <person name="Baroncelli R."/>
        </authorList>
    </citation>
    <scope>NUCLEOTIDE SEQUENCE [LARGE SCALE GENOMIC DNA]</scope>
    <source>
        <strain evidence="2">7/96</strain>
    </source>
</reference>
<evidence type="ECO:0000313" key="2">
    <source>
        <dbReference type="EMBL" id="POS77762.1"/>
    </source>
</evidence>
<dbReference type="EMBL" id="MAVT02000242">
    <property type="protein sequence ID" value="POS77762.1"/>
    <property type="molecule type" value="Genomic_DNA"/>
</dbReference>
<feature type="region of interest" description="Disordered" evidence="1">
    <location>
        <begin position="55"/>
        <end position="83"/>
    </location>
</feature>
<gene>
    <name evidence="2" type="ORF">DHEL01_v203831</name>
</gene>
<dbReference type="InParanoid" id="A0A2P5I5H2"/>
<comment type="caution">
    <text evidence="2">The sequence shown here is derived from an EMBL/GenBank/DDBJ whole genome shotgun (WGS) entry which is preliminary data.</text>
</comment>
<dbReference type="Proteomes" id="UP000094444">
    <property type="component" value="Unassembled WGS sequence"/>
</dbReference>
<keyword evidence="3" id="KW-1185">Reference proteome</keyword>
<evidence type="ECO:0000313" key="3">
    <source>
        <dbReference type="Proteomes" id="UP000094444"/>
    </source>
</evidence>
<dbReference type="AlphaFoldDB" id="A0A2P5I5H2"/>
<feature type="compositionally biased region" description="Basic and acidic residues" evidence="1">
    <location>
        <begin position="55"/>
        <end position="67"/>
    </location>
</feature>
<sequence length="83" mass="9286">MINCPLPSIFTRNFQERKPSNQALRLLILELKLDRSADHFDENILCGIVLSHPCEERSGRPSGKDTAEGLVPEELDMGTHLGN</sequence>
<proteinExistence type="predicted"/>